<feature type="compositionally biased region" description="Basic and acidic residues" evidence="1">
    <location>
        <begin position="918"/>
        <end position="943"/>
    </location>
</feature>
<sequence length="1589" mass="178883">MAANRILSPLLSNLRHFARLKGSKEITFETVRAFYIQLHCFYTTCEGLHDYNEIQLLKDCSVEYVNCVDHLLEAGIIDERDNIKLLRHMLEILVTLSTIEGIRDAYVKLIVVPLIEKASEPDERFYFSKELLKLVYLMVEKVSSEVKESIVNDSALQFFKLVDMLSICADYEHQFTIMKIIFCLFSDEQLESFANMMFPEPGTVASDFKNVSRQNFYNDIRHFLNNFNSKSQRIKSFKFKSALLDSYIVTAPNLLDDHIWVDFNVAIKSITILCNKASLTVDNLIEDDDEITIYFDSVKGVNVLQLKQDDSPASIRSVIRFKLGAPCAVLYKKDAVTANYLNLIISNSTDLNELKNEVLPLILADRKEGKSQECDQLVDNSTDEQKVTLGDCSLQTLEEKHTDSDIKPHIVIGYPYDTPSVSDGISITAMKELENENFDKSPSIRLKRTVPRLAVLVATSNVESINDGISLNDKKLTSQSGSSLDLTLNRSEICNSFNISGISSIESVALHKSVSDIASLNKADDNAFNENALSAKIHLGNYKEFYTNSGKDSLASILKTQDLNNYFNCESVAHKERTPENLTCNDRSISSKAGSHDPRYSNDHGASAELTDMAEVNDNHFLEPESESYKSCSDTDYVRDKDVVAECVEKNIEQLAASNEYHFLEPESESYQSCIDTDSVRNKNVVAEYAEANIEELQSATVDGLSHSTSYDNYSQSTVIIALTNESYDASTVIIPPQVEKISLNEMSLDCAMEPKQSSEDKQQSPEAVQSACSTIRIDENKKLGTKKYKDSKIPVRQSIKNKKTDESIHHPADDIIPPAQINSGTNLSDNVTNNMSEIAKLDKLSEIDTSSREKNEMLLSSPKKTRIQTLRIKHAGDEEKENRINKKSLSREKEEKVIRDGILKNAVAKPINEEGLKMDSKMITKSKEKKETPDKGRNRDVDSPMSQISQKKVPSSEKRKYNETDKLDSPMSQISQKKVPSSEKRKYNETDKLVYEEKITPFEEQSKTVSPSKSPRKTEPSKDDLFKSIEITKKIYKQMIENAKYLKVEISIECQNAVKAYLTKQRSSKKSSWRKLHNPNAMFPANCTDDLKAHRETTGNKVANDIEMITAVDIEKDCIPKKRENSVSLCNISSRTHPYTPSKKISWRKLHNPNAVFAPNCASELNQETAEDQIPPSSNMSAAVEIEENHIPSKPIDLSKNPVSLCNISSKTYPYTPSKRISMRKLYDPNTVVFAPNHANDLNPQEEITEDKIPHSSVIEMTTAVAIEDVPMSQNSGSLCKISSKTHPYTPSKKISLRKLHNPNTVFTPYCASDLNPQREITEDKIPHSSKVIEMTTAAEMEESHIPNKPLDMSENSLSLCNISPVIHNSLVAVQQCNTNVNKGKGTTKQIPVIDCTKQMKGQINILQNTVIKPPPIKNITPLSKSLGTNKVASATAPKQHIDEPLRLGTLDNFEEVLENKEFMVFLKSIRKAIVEGTRQNRTRCYTYESIDKTNCPKLNVKEVLNETGDDCEGILRQYGDACKKVQKFLSSHQTKEMVPQFKRTSRAILQANATLCDRLIKVDPNVNKLGQCTVSKEMKKHLHKYVK</sequence>
<feature type="compositionally biased region" description="Polar residues" evidence="1">
    <location>
        <begin position="945"/>
        <end position="954"/>
    </location>
</feature>
<feature type="compositionally biased region" description="Basic and acidic residues" evidence="1">
    <location>
        <begin position="981"/>
        <end position="991"/>
    </location>
</feature>
<proteinExistence type="predicted"/>
<gene>
    <name evidence="2" type="ORF">PPYR_10651</name>
</gene>
<feature type="compositionally biased region" description="Polar residues" evidence="1">
    <location>
        <begin position="765"/>
        <end position="774"/>
    </location>
</feature>
<feature type="compositionally biased region" description="Polar residues" evidence="1">
    <location>
        <begin position="971"/>
        <end position="980"/>
    </location>
</feature>
<feature type="region of interest" description="Disordered" evidence="1">
    <location>
        <begin position="799"/>
        <end position="829"/>
    </location>
</feature>
<dbReference type="Proteomes" id="UP000327044">
    <property type="component" value="Unassembled WGS sequence"/>
</dbReference>
<dbReference type="InParanoid" id="A0A5N4AGU5"/>
<reference evidence="2 3" key="1">
    <citation type="journal article" date="2018" name="Elife">
        <title>Firefly genomes illuminate parallel origins of bioluminescence in beetles.</title>
        <authorList>
            <person name="Fallon T.R."/>
            <person name="Lower S.E."/>
            <person name="Chang C.H."/>
            <person name="Bessho-Uehara M."/>
            <person name="Martin G.J."/>
            <person name="Bewick A.J."/>
            <person name="Behringer M."/>
            <person name="Debat H.J."/>
            <person name="Wong I."/>
            <person name="Day J.C."/>
            <person name="Suvorov A."/>
            <person name="Silva C.J."/>
            <person name="Stanger-Hall K.F."/>
            <person name="Hall D.W."/>
            <person name="Schmitz R.J."/>
            <person name="Nelson D.R."/>
            <person name="Lewis S.M."/>
            <person name="Shigenobu S."/>
            <person name="Bybee S.M."/>
            <person name="Larracuente A.M."/>
            <person name="Oba Y."/>
            <person name="Weng J.K."/>
        </authorList>
    </citation>
    <scope>NUCLEOTIDE SEQUENCE [LARGE SCALE GENOMIC DNA]</scope>
    <source>
        <strain evidence="2">1611_PpyrPB1</strain>
        <tissue evidence="2">Whole body</tissue>
    </source>
</reference>
<protein>
    <recommendedName>
        <fullName evidence="4">Synaptonemal complex protein 2 Spt16M-like domain-containing protein</fullName>
    </recommendedName>
</protein>
<keyword evidence="3" id="KW-1185">Reference proteome</keyword>
<dbReference type="OrthoDB" id="7470475at2759"/>
<feature type="compositionally biased region" description="Basic and acidic residues" evidence="1">
    <location>
        <begin position="955"/>
        <end position="969"/>
    </location>
</feature>
<comment type="caution">
    <text evidence="2">The sequence shown here is derived from an EMBL/GenBank/DDBJ whole genome shotgun (WGS) entry which is preliminary data.</text>
</comment>
<organism evidence="2 3">
    <name type="scientific">Photinus pyralis</name>
    <name type="common">Common eastern firefly</name>
    <name type="synonym">Lampyris pyralis</name>
    <dbReference type="NCBI Taxonomy" id="7054"/>
    <lineage>
        <taxon>Eukaryota</taxon>
        <taxon>Metazoa</taxon>
        <taxon>Ecdysozoa</taxon>
        <taxon>Arthropoda</taxon>
        <taxon>Hexapoda</taxon>
        <taxon>Insecta</taxon>
        <taxon>Pterygota</taxon>
        <taxon>Neoptera</taxon>
        <taxon>Endopterygota</taxon>
        <taxon>Coleoptera</taxon>
        <taxon>Polyphaga</taxon>
        <taxon>Elateriformia</taxon>
        <taxon>Elateroidea</taxon>
        <taxon>Lampyridae</taxon>
        <taxon>Lampyrinae</taxon>
        <taxon>Photinus</taxon>
    </lineage>
</organism>
<evidence type="ECO:0000313" key="3">
    <source>
        <dbReference type="Proteomes" id="UP000327044"/>
    </source>
</evidence>
<evidence type="ECO:0008006" key="4">
    <source>
        <dbReference type="Google" id="ProtNLM"/>
    </source>
</evidence>
<feature type="compositionally biased region" description="Basic and acidic residues" evidence="1">
    <location>
        <begin position="875"/>
        <end position="897"/>
    </location>
</feature>
<feature type="region of interest" description="Disordered" evidence="1">
    <location>
        <begin position="918"/>
        <end position="991"/>
    </location>
</feature>
<evidence type="ECO:0000313" key="2">
    <source>
        <dbReference type="EMBL" id="KAB0796590.1"/>
    </source>
</evidence>
<dbReference type="EMBL" id="VVIM01000007">
    <property type="protein sequence ID" value="KAB0796590.1"/>
    <property type="molecule type" value="Genomic_DNA"/>
</dbReference>
<name>A0A5N4AGU5_PHOPY</name>
<accession>A0A5N4AGU5</accession>
<evidence type="ECO:0000256" key="1">
    <source>
        <dbReference type="SAM" id="MobiDB-lite"/>
    </source>
</evidence>
<feature type="compositionally biased region" description="Basic and acidic residues" evidence="1">
    <location>
        <begin position="803"/>
        <end position="814"/>
    </location>
</feature>
<feature type="region of interest" description="Disordered" evidence="1">
    <location>
        <begin position="873"/>
        <end position="897"/>
    </location>
</feature>
<feature type="region of interest" description="Disordered" evidence="1">
    <location>
        <begin position="753"/>
        <end position="774"/>
    </location>
</feature>